<feature type="domain" description="Beta-Casp" evidence="6">
    <location>
        <begin position="298"/>
        <end position="426"/>
    </location>
</feature>
<organism evidence="7 8">
    <name type="scientific">Bursaphelenchus okinawaensis</name>
    <dbReference type="NCBI Taxonomy" id="465554"/>
    <lineage>
        <taxon>Eukaryota</taxon>
        <taxon>Metazoa</taxon>
        <taxon>Ecdysozoa</taxon>
        <taxon>Nematoda</taxon>
        <taxon>Chromadorea</taxon>
        <taxon>Rhabditida</taxon>
        <taxon>Tylenchina</taxon>
        <taxon>Tylenchomorpha</taxon>
        <taxon>Aphelenchoidea</taxon>
        <taxon>Aphelenchoididae</taxon>
        <taxon>Bursaphelenchus</taxon>
    </lineage>
</organism>
<dbReference type="Pfam" id="PF16661">
    <property type="entry name" value="Lactamase_B_6"/>
    <property type="match status" value="1"/>
</dbReference>
<keyword evidence="8" id="KW-1185">Reference proteome</keyword>
<comment type="subcellular location">
    <subcellularLocation>
        <location evidence="2">Cytoplasm</location>
    </subcellularLocation>
    <subcellularLocation>
        <location evidence="1">Nucleus</location>
    </subcellularLocation>
</comment>
<evidence type="ECO:0000256" key="3">
    <source>
        <dbReference type="ARBA" id="ARBA00006861"/>
    </source>
</evidence>
<comment type="caution">
    <text evidence="7">The sequence shown here is derived from an EMBL/GenBank/DDBJ whole genome shotgun (WGS) entry which is preliminary data.</text>
</comment>
<keyword evidence="4" id="KW-0963">Cytoplasm</keyword>
<dbReference type="EMBL" id="CAJFDH010000004">
    <property type="protein sequence ID" value="CAD5220466.1"/>
    <property type="molecule type" value="Genomic_DNA"/>
</dbReference>
<evidence type="ECO:0000256" key="1">
    <source>
        <dbReference type="ARBA" id="ARBA00004123"/>
    </source>
</evidence>
<name>A0A811L001_9BILA</name>
<gene>
    <name evidence="7" type="ORF">BOKJ2_LOCUS8958</name>
</gene>
<dbReference type="InterPro" id="IPR022712">
    <property type="entry name" value="Beta_Casp"/>
</dbReference>
<evidence type="ECO:0000256" key="5">
    <source>
        <dbReference type="ARBA" id="ARBA00023242"/>
    </source>
</evidence>
<dbReference type="OrthoDB" id="5600060at2759"/>
<dbReference type="InterPro" id="IPR001279">
    <property type="entry name" value="Metallo-B-lactamas"/>
</dbReference>
<evidence type="ECO:0000256" key="4">
    <source>
        <dbReference type="ARBA" id="ARBA00022490"/>
    </source>
</evidence>
<dbReference type="PANTHER" id="PTHR46094">
    <property type="entry name" value="INTEGRATOR COMPLEX SUBUNIT 9"/>
    <property type="match status" value="1"/>
</dbReference>
<dbReference type="Proteomes" id="UP000614601">
    <property type="component" value="Unassembled WGS sequence"/>
</dbReference>
<dbReference type="Proteomes" id="UP000783686">
    <property type="component" value="Unassembled WGS sequence"/>
</dbReference>
<evidence type="ECO:0000259" key="6">
    <source>
        <dbReference type="SMART" id="SM01027"/>
    </source>
</evidence>
<dbReference type="SUPFAM" id="SSF56281">
    <property type="entry name" value="Metallo-hydrolase/oxidoreductase"/>
    <property type="match status" value="1"/>
</dbReference>
<accession>A0A811L001</accession>
<reference evidence="7" key="1">
    <citation type="submission" date="2020-09" db="EMBL/GenBank/DDBJ databases">
        <authorList>
            <person name="Kikuchi T."/>
        </authorList>
    </citation>
    <scope>NUCLEOTIDE SEQUENCE</scope>
    <source>
        <strain evidence="7">SH1</strain>
    </source>
</reference>
<evidence type="ECO:0000313" key="7">
    <source>
        <dbReference type="EMBL" id="CAD5220466.1"/>
    </source>
</evidence>
<sequence>MQLTNLSYLPNRPSLHIQFPNASVLLDAACNFDVVSNFMPVRLVSNQKSQLNHASDPKDPNLAGLKKIGGELLIDAVPEVQPMKLQNIDFTKIDVVLISSWMSLLALPYITEETGFTGVVYATEPTKELGSLALEELVSMMEDVHKKSTDWKNKPFWKTFGKAKLNDPKAWKEIYSREHMEKALNKVSLISFGETKTVNGLVRCTAFSSGHSIGSCNWIIEYDTCKMGYITNSAGRPSHVKPAHWIPFKMIDNLIVTSISRFANSDPKANVQRLAYTMVETLKAGGNVLFPVNPVGNVFDILEVVISAMDNARVSRDVPVYFISPVAASALAFVNIFPEYLVEQKSQRVYNADEPFVFTELIKENRIKVYSSIHGAFSRDFKPPCVVLTGHPSLRFGSAIHFLEMWGNDKKNSMIVTDPDYPLADVYKAFKTFSIPAYEFPIDTRIDFNYFTSSILPELCPKQLIVPDTYLRGRTGLTDVHKNIVTYKHGLPVDVSGDFGRKRALVMPDVLGSMRMENKRFKKDISMSTFNGYLSTYDNEFSLLCDTSKVSSEGLRPIKAKYSGQISADTLISKLKVNGISADHGQSDIGKCTVVIVPSLEAQVLIKNGGTKSIIRCSILENRLQIQKIIADCLEKV</sequence>
<dbReference type="PANTHER" id="PTHR46094:SF1">
    <property type="entry name" value="INTEGRATOR COMPLEX SUBUNIT 9"/>
    <property type="match status" value="1"/>
</dbReference>
<protein>
    <recommendedName>
        <fullName evidence="6">Beta-Casp domain-containing protein</fullName>
    </recommendedName>
</protein>
<proteinExistence type="inferred from homology"/>
<comment type="similarity">
    <text evidence="3">Belongs to the metallo-beta-lactamase superfamily. RNA-metabolizing metallo-beta-lactamase-like family. INTS9 subfamily.</text>
</comment>
<dbReference type="SMART" id="SM01027">
    <property type="entry name" value="Beta-Casp"/>
    <property type="match status" value="1"/>
</dbReference>
<dbReference type="InterPro" id="IPR036866">
    <property type="entry name" value="RibonucZ/Hydroxyglut_hydro"/>
</dbReference>
<dbReference type="Pfam" id="PF10996">
    <property type="entry name" value="Beta-Casp"/>
    <property type="match status" value="1"/>
</dbReference>
<keyword evidence="5" id="KW-0539">Nucleus</keyword>
<dbReference type="AlphaFoldDB" id="A0A811L001"/>
<dbReference type="InterPro" id="IPR027074">
    <property type="entry name" value="Integrator_9su"/>
</dbReference>
<evidence type="ECO:0000256" key="2">
    <source>
        <dbReference type="ARBA" id="ARBA00004496"/>
    </source>
</evidence>
<dbReference type="GO" id="GO:0034472">
    <property type="term" value="P:snRNA 3'-end processing"/>
    <property type="evidence" value="ECO:0007669"/>
    <property type="project" value="TreeGrafter"/>
</dbReference>
<dbReference type="GO" id="GO:0005737">
    <property type="term" value="C:cytoplasm"/>
    <property type="evidence" value="ECO:0007669"/>
    <property type="project" value="UniProtKB-SubCell"/>
</dbReference>
<evidence type="ECO:0000313" key="8">
    <source>
        <dbReference type="Proteomes" id="UP000614601"/>
    </source>
</evidence>
<dbReference type="GO" id="GO:0032039">
    <property type="term" value="C:integrator complex"/>
    <property type="evidence" value="ECO:0007669"/>
    <property type="project" value="InterPro"/>
</dbReference>
<dbReference type="EMBL" id="CAJFCW020000004">
    <property type="protein sequence ID" value="CAG9113734.1"/>
    <property type="molecule type" value="Genomic_DNA"/>
</dbReference>
<dbReference type="Gene3D" id="3.60.15.10">
    <property type="entry name" value="Ribonuclease Z/Hydroxyacylglutathione hydrolase-like"/>
    <property type="match status" value="1"/>
</dbReference>